<keyword evidence="3" id="KW-0804">Transcription</keyword>
<keyword evidence="1" id="KW-0805">Transcription regulation</keyword>
<dbReference type="PRINTS" id="PR00400">
    <property type="entry name" value="TETREPRESSOR"/>
</dbReference>
<evidence type="ECO:0000313" key="7">
    <source>
        <dbReference type="Proteomes" id="UP000831304"/>
    </source>
</evidence>
<dbReference type="PANTHER" id="PTHR30055:SF151">
    <property type="entry name" value="TRANSCRIPTIONAL REGULATORY PROTEIN"/>
    <property type="match status" value="1"/>
</dbReference>
<keyword evidence="2 4" id="KW-0238">DNA-binding</keyword>
<dbReference type="Gene3D" id="1.10.10.60">
    <property type="entry name" value="Homeodomain-like"/>
    <property type="match status" value="1"/>
</dbReference>
<evidence type="ECO:0000256" key="2">
    <source>
        <dbReference type="ARBA" id="ARBA00023125"/>
    </source>
</evidence>
<feature type="DNA-binding region" description="H-T-H motif" evidence="4">
    <location>
        <begin position="36"/>
        <end position="55"/>
    </location>
</feature>
<accession>A0ABY4AWZ8</accession>
<proteinExistence type="predicted"/>
<reference evidence="6 7" key="1">
    <citation type="submission" date="2022-03" db="EMBL/GenBank/DDBJ databases">
        <title>Agromyces sp. isolated from the gut of P. brevitarsis seulensis larvae.</title>
        <authorList>
            <person name="Won M."/>
            <person name="Kwon S.-W."/>
        </authorList>
    </citation>
    <scope>NUCLEOTIDE SEQUENCE [LARGE SCALE GENOMIC DNA]</scope>
    <source>
        <strain evidence="6 7">KACC 16215</strain>
    </source>
</reference>
<dbReference type="InterPro" id="IPR001647">
    <property type="entry name" value="HTH_TetR"/>
</dbReference>
<dbReference type="PANTHER" id="PTHR30055">
    <property type="entry name" value="HTH-TYPE TRANSCRIPTIONAL REGULATOR RUTR"/>
    <property type="match status" value="1"/>
</dbReference>
<evidence type="ECO:0000256" key="3">
    <source>
        <dbReference type="ARBA" id="ARBA00023163"/>
    </source>
</evidence>
<dbReference type="PROSITE" id="PS50977">
    <property type="entry name" value="HTH_TETR_2"/>
    <property type="match status" value="1"/>
</dbReference>
<dbReference type="RefSeq" id="WP_243569146.1">
    <property type="nucleotide sequence ID" value="NZ_BAAARD010000005.1"/>
</dbReference>
<feature type="domain" description="HTH tetR-type" evidence="5">
    <location>
        <begin position="13"/>
        <end position="73"/>
    </location>
</feature>
<keyword evidence="7" id="KW-1185">Reference proteome</keyword>
<gene>
    <name evidence="6" type="ORF">MTP13_00630</name>
</gene>
<evidence type="ECO:0000256" key="1">
    <source>
        <dbReference type="ARBA" id="ARBA00023015"/>
    </source>
</evidence>
<dbReference type="InterPro" id="IPR003012">
    <property type="entry name" value="Tet_transcr_reg_TetR"/>
</dbReference>
<evidence type="ECO:0000313" key="6">
    <source>
        <dbReference type="EMBL" id="UOE26316.1"/>
    </source>
</evidence>
<dbReference type="InterPro" id="IPR050109">
    <property type="entry name" value="HTH-type_TetR-like_transc_reg"/>
</dbReference>
<name>A0ABY4AWZ8_9MICO</name>
<dbReference type="Gene3D" id="1.10.357.10">
    <property type="entry name" value="Tetracycline Repressor, domain 2"/>
    <property type="match status" value="1"/>
</dbReference>
<dbReference type="InterPro" id="IPR036271">
    <property type="entry name" value="Tet_transcr_reg_TetR-rel_C_sf"/>
</dbReference>
<dbReference type="EMBL" id="CP094533">
    <property type="protein sequence ID" value="UOE26316.1"/>
    <property type="molecule type" value="Genomic_DNA"/>
</dbReference>
<protein>
    <submittedName>
        <fullName evidence="6">TetR/AcrR family transcriptional regulator</fullName>
    </submittedName>
</protein>
<dbReference type="SUPFAM" id="SSF48498">
    <property type="entry name" value="Tetracyclin repressor-like, C-terminal domain"/>
    <property type="match status" value="1"/>
</dbReference>
<dbReference type="Pfam" id="PF00440">
    <property type="entry name" value="TetR_N"/>
    <property type="match status" value="1"/>
</dbReference>
<evidence type="ECO:0000256" key="4">
    <source>
        <dbReference type="PROSITE-ProRule" id="PRU00335"/>
    </source>
</evidence>
<dbReference type="Proteomes" id="UP000831304">
    <property type="component" value="Chromosome"/>
</dbReference>
<evidence type="ECO:0000259" key="5">
    <source>
        <dbReference type="PROSITE" id="PS50977"/>
    </source>
</evidence>
<dbReference type="SUPFAM" id="SSF46689">
    <property type="entry name" value="Homeodomain-like"/>
    <property type="match status" value="1"/>
</dbReference>
<dbReference type="InterPro" id="IPR009057">
    <property type="entry name" value="Homeodomain-like_sf"/>
</dbReference>
<organism evidence="6 7">
    <name type="scientific">Agromyces soli</name>
    <dbReference type="NCBI Taxonomy" id="659012"/>
    <lineage>
        <taxon>Bacteria</taxon>
        <taxon>Bacillati</taxon>
        <taxon>Actinomycetota</taxon>
        <taxon>Actinomycetes</taxon>
        <taxon>Micrococcales</taxon>
        <taxon>Microbacteriaceae</taxon>
        <taxon>Agromyces</taxon>
    </lineage>
</organism>
<sequence length="212" mass="22704">MPSRQEAPAVRPALSRRELAAASIELIERDGLEALTMRRLAAELGFAPMSLYTHVRSRDDLVDAIVEQLIERLALGDDEATSPTADWRELVRRTLGAYRDLAVALPRSFELLALAPYGTAPVAPHLRATIARLESSGLDSEAAREILGIVDGYASGFLVVWARSRETAAAQADGVAALRDLAMFDRGIDAIIAGLDATLVRGGGTADGRRGD</sequence>